<reference evidence="2 3" key="1">
    <citation type="submission" date="2019-03" db="EMBL/GenBank/DDBJ databases">
        <title>Genomic Encyclopedia of Type Strains, Phase IV (KMG-IV): sequencing the most valuable type-strain genomes for metagenomic binning, comparative biology and taxonomic classification.</title>
        <authorList>
            <person name="Goeker M."/>
        </authorList>
    </citation>
    <scope>NUCLEOTIDE SEQUENCE [LARGE SCALE GENOMIC DNA]</scope>
    <source>
        <strain evidence="2 3">DSM 2132</strain>
    </source>
</reference>
<dbReference type="InterPro" id="IPR009057">
    <property type="entry name" value="Homeodomain-like_sf"/>
</dbReference>
<name>A0A4R2PIL3_RHOSA</name>
<sequence length="486" mass="52929">MLGGAKGQNAWEPVRRFNAAKESLGDLHADVAEMILAASADIALVLDRDGVILDLTFGQEDHVIVGADEWPGLLFTDIVSVDTQPKVEALLDEAESVEKPSRWRQVNHPLPGGDEAPVQYIVVPLGRDGRKVAIGRDLRNLASLQQQLIQAQQAMERDYSRFRSAETRYRLLFQMSSEAVLVINARTREVTEANAAAGAALGADPKKLVGQRFPQGFDPAGEAAVGELLESVRTAGGTDEVSARLSSGEKSFLISASMFSQDTTPFYLVRLRIVGAEGGEAIMPVARSRVLDVVEKSPDGFVITDGKGYIEVANRAFLSMVQLVSEQQILGQSLERWIAKPGVGLNALLANLRQTGTVRLFNTTLQGEYDEATEVEISAVEVKGEDKPCYGFMIRNIGRRFASGSVVPGDLRNSVKYMTELVGRVSLKEIVSETTDVIERLCIEAALELTGDNRASAAEMLGLSRQSLYVKMRRYGVGESESNIRN</sequence>
<accession>A0A4R2PIL3</accession>
<dbReference type="InterPro" id="IPR011785">
    <property type="entry name" value="Tscrpt_reg_PpsR-CrtJ"/>
</dbReference>
<dbReference type="Pfam" id="PF13188">
    <property type="entry name" value="PAS_8"/>
    <property type="match status" value="1"/>
</dbReference>
<dbReference type="Gene3D" id="1.20.5.430">
    <property type="match status" value="1"/>
</dbReference>
<dbReference type="InterPro" id="IPR000014">
    <property type="entry name" value="PAS"/>
</dbReference>
<dbReference type="PRINTS" id="PR01590">
    <property type="entry name" value="HTHFIS"/>
</dbReference>
<evidence type="ECO:0000313" key="2">
    <source>
        <dbReference type="EMBL" id="TCP35313.1"/>
    </source>
</evidence>
<dbReference type="NCBIfam" id="TIGR02040">
    <property type="entry name" value="PpsR-CrtJ"/>
    <property type="match status" value="1"/>
</dbReference>
<feature type="domain" description="PAS" evidence="1">
    <location>
        <begin position="165"/>
        <end position="236"/>
    </location>
</feature>
<dbReference type="Pfam" id="PF13426">
    <property type="entry name" value="PAS_9"/>
    <property type="match status" value="1"/>
</dbReference>
<dbReference type="Proteomes" id="UP000295399">
    <property type="component" value="Unassembled WGS sequence"/>
</dbReference>
<dbReference type="SUPFAM" id="SSF55785">
    <property type="entry name" value="PYP-like sensor domain (PAS domain)"/>
    <property type="match status" value="2"/>
</dbReference>
<gene>
    <name evidence="2" type="ORF">EV659_104164</name>
</gene>
<dbReference type="InterPro" id="IPR035965">
    <property type="entry name" value="PAS-like_dom_sf"/>
</dbReference>
<dbReference type="PROSITE" id="PS50112">
    <property type="entry name" value="PAS"/>
    <property type="match status" value="1"/>
</dbReference>
<dbReference type="CDD" id="cd00130">
    <property type="entry name" value="PAS"/>
    <property type="match status" value="1"/>
</dbReference>
<dbReference type="AlphaFoldDB" id="A0A4R2PIL3"/>
<dbReference type="InterPro" id="IPR002197">
    <property type="entry name" value="HTH_Fis"/>
</dbReference>
<dbReference type="GO" id="GO:0043565">
    <property type="term" value="F:sequence-specific DNA binding"/>
    <property type="evidence" value="ECO:0007669"/>
    <property type="project" value="InterPro"/>
</dbReference>
<evidence type="ECO:0000259" key="1">
    <source>
        <dbReference type="PROSITE" id="PS50112"/>
    </source>
</evidence>
<comment type="caution">
    <text evidence="2">The sequence shown here is derived from an EMBL/GenBank/DDBJ whole genome shotgun (WGS) entry which is preliminary data.</text>
</comment>
<dbReference type="EMBL" id="SLXO01000004">
    <property type="protein sequence ID" value="TCP35313.1"/>
    <property type="molecule type" value="Genomic_DNA"/>
</dbReference>
<dbReference type="SMART" id="SM00091">
    <property type="entry name" value="PAS"/>
    <property type="match status" value="3"/>
</dbReference>
<organism evidence="2 3">
    <name type="scientific">Rhodothalassium salexigens DSM 2132</name>
    <dbReference type="NCBI Taxonomy" id="1188247"/>
    <lineage>
        <taxon>Bacteria</taxon>
        <taxon>Pseudomonadati</taxon>
        <taxon>Pseudomonadota</taxon>
        <taxon>Alphaproteobacteria</taxon>
        <taxon>Rhodothalassiales</taxon>
        <taxon>Rhodothalassiaceae</taxon>
        <taxon>Rhodothalassium</taxon>
    </lineage>
</organism>
<dbReference type="SUPFAM" id="SSF46689">
    <property type="entry name" value="Homeodomain-like"/>
    <property type="match status" value="1"/>
</dbReference>
<dbReference type="Gene3D" id="3.30.450.20">
    <property type="entry name" value="PAS domain"/>
    <property type="match status" value="3"/>
</dbReference>
<evidence type="ECO:0000313" key="3">
    <source>
        <dbReference type="Proteomes" id="UP000295399"/>
    </source>
</evidence>
<proteinExistence type="predicted"/>
<dbReference type="Pfam" id="PF02954">
    <property type="entry name" value="HTH_8"/>
    <property type="match status" value="1"/>
</dbReference>
<dbReference type="InParanoid" id="A0A4R2PIL3"/>
<keyword evidence="3" id="KW-1185">Reference proteome</keyword>
<dbReference type="Gene3D" id="1.10.10.60">
    <property type="entry name" value="Homeodomain-like"/>
    <property type="match status" value="1"/>
</dbReference>
<protein>
    <submittedName>
        <fullName evidence="2">Transcriptional regulator PpsR</fullName>
    </submittedName>
</protein>